<dbReference type="InterPro" id="IPR003958">
    <property type="entry name" value="CBFA_NFYB_domain"/>
</dbReference>
<evidence type="ECO:0000313" key="7">
    <source>
        <dbReference type="RefSeq" id="XP_004498435.1"/>
    </source>
</evidence>
<dbReference type="PANTHER" id="PTHR11064">
    <property type="entry name" value="CCAAT-BINDING TRANSCRIPTION FACTOR-RELATED"/>
    <property type="match status" value="1"/>
</dbReference>
<dbReference type="Pfam" id="PF00808">
    <property type="entry name" value="CBFD_NFYB_HMF"/>
    <property type="match status" value="1"/>
</dbReference>
<dbReference type="PRINTS" id="PR00615">
    <property type="entry name" value="CCAATSUBUNTA"/>
</dbReference>
<dbReference type="eggNOG" id="KOG0869">
    <property type="taxonomic scope" value="Eukaryota"/>
</dbReference>
<dbReference type="Gene3D" id="1.10.20.10">
    <property type="entry name" value="Histone, subunit A"/>
    <property type="match status" value="1"/>
</dbReference>
<dbReference type="GO" id="GO:0000978">
    <property type="term" value="F:RNA polymerase II cis-regulatory region sequence-specific DNA binding"/>
    <property type="evidence" value="ECO:0007669"/>
    <property type="project" value="TreeGrafter"/>
</dbReference>
<evidence type="ECO:0000256" key="2">
    <source>
        <dbReference type="ARBA" id="ARBA00023015"/>
    </source>
</evidence>
<reference evidence="7" key="2">
    <citation type="submission" date="2025-08" db="UniProtKB">
        <authorList>
            <consortium name="RefSeq"/>
        </authorList>
    </citation>
    <scope>IDENTIFICATION</scope>
    <source>
        <tissue evidence="7">Etiolated seedlings</tissue>
    </source>
</reference>
<dbReference type="GO" id="GO:0016602">
    <property type="term" value="C:CCAAT-binding factor complex"/>
    <property type="evidence" value="ECO:0007669"/>
    <property type="project" value="InterPro"/>
</dbReference>
<dbReference type="GO" id="GO:0046982">
    <property type="term" value="F:protein heterodimerization activity"/>
    <property type="evidence" value="ECO:0007669"/>
    <property type="project" value="InterPro"/>
</dbReference>
<feature type="compositionally biased region" description="Polar residues" evidence="4">
    <location>
        <begin position="1"/>
        <end position="18"/>
    </location>
</feature>
<dbReference type="InterPro" id="IPR027113">
    <property type="entry name" value="Transc_fact_NFYB/HAP3"/>
</dbReference>
<name>A0A1S2Y2P9_CICAR</name>
<dbReference type="RefSeq" id="XP_004498435.1">
    <property type="nucleotide sequence ID" value="XM_004498378.2"/>
</dbReference>
<accession>A0A1S2Y2P9</accession>
<dbReference type="GO" id="GO:0001228">
    <property type="term" value="F:DNA-binding transcription activator activity, RNA polymerase II-specific"/>
    <property type="evidence" value="ECO:0007669"/>
    <property type="project" value="InterPro"/>
</dbReference>
<evidence type="ECO:0000313" key="6">
    <source>
        <dbReference type="Proteomes" id="UP000087171"/>
    </source>
</evidence>
<dbReference type="KEGG" id="cam:101491567"/>
<dbReference type="GeneID" id="101491567"/>
<dbReference type="PANTHER" id="PTHR11064:SF196">
    <property type="entry name" value="NUCLEAR TRANSCRIPTION FACTOR Y SUBUNIT B-6"/>
    <property type="match status" value="1"/>
</dbReference>
<evidence type="ECO:0000259" key="5">
    <source>
        <dbReference type="Pfam" id="PF00808"/>
    </source>
</evidence>
<keyword evidence="6" id="KW-1185">Reference proteome</keyword>
<dbReference type="PaxDb" id="3827-XP_004498435.1"/>
<keyword evidence="3" id="KW-0804">Transcription</keyword>
<dbReference type="CDD" id="cd22907">
    <property type="entry name" value="HFD_NFYB"/>
    <property type="match status" value="1"/>
</dbReference>
<dbReference type="STRING" id="3827.A0A1S2Y2P9"/>
<organism evidence="6 7">
    <name type="scientific">Cicer arietinum</name>
    <name type="common">Chickpea</name>
    <name type="synonym">Garbanzo</name>
    <dbReference type="NCBI Taxonomy" id="3827"/>
    <lineage>
        <taxon>Eukaryota</taxon>
        <taxon>Viridiplantae</taxon>
        <taxon>Streptophyta</taxon>
        <taxon>Embryophyta</taxon>
        <taxon>Tracheophyta</taxon>
        <taxon>Spermatophyta</taxon>
        <taxon>Magnoliopsida</taxon>
        <taxon>eudicotyledons</taxon>
        <taxon>Gunneridae</taxon>
        <taxon>Pentapetalae</taxon>
        <taxon>rosids</taxon>
        <taxon>fabids</taxon>
        <taxon>Fabales</taxon>
        <taxon>Fabaceae</taxon>
        <taxon>Papilionoideae</taxon>
        <taxon>50 kb inversion clade</taxon>
        <taxon>NPAAA clade</taxon>
        <taxon>Hologalegina</taxon>
        <taxon>IRL clade</taxon>
        <taxon>Cicereae</taxon>
        <taxon>Cicer</taxon>
    </lineage>
</organism>
<dbReference type="InterPro" id="IPR009072">
    <property type="entry name" value="Histone-fold"/>
</dbReference>
<sequence length="147" mass="16063">MEHGSPSSNHSRKAQSSSDTRKEGKNGAGSEEVHMPIANLAKIMRRALPAQVKISDGAKESMQLCVSEFMGIITTEASQRCKVEHRKIVTAEDLIWAMDRLGFEDYTAPLVLYLDNYRKNEAQITAMAIAHGLNKDASSSGSGNDQP</sequence>
<comment type="similarity">
    <text evidence="1">Belongs to the NFYB/HAP3 subunit family.</text>
</comment>
<proteinExistence type="inferred from homology"/>
<dbReference type="OrthoDB" id="1425930at2759"/>
<evidence type="ECO:0000256" key="4">
    <source>
        <dbReference type="SAM" id="MobiDB-lite"/>
    </source>
</evidence>
<feature type="domain" description="Transcription factor CBF/NF-Y/archaeal histone" evidence="5">
    <location>
        <begin position="35"/>
        <end position="98"/>
    </location>
</feature>
<reference evidence="6" key="1">
    <citation type="journal article" date="2013" name="Nat. Biotechnol.">
        <title>Draft genome sequence of chickpea (Cicer arietinum) provides a resource for trait improvement.</title>
        <authorList>
            <person name="Varshney R.K."/>
            <person name="Song C."/>
            <person name="Saxena R.K."/>
            <person name="Azam S."/>
            <person name="Yu S."/>
            <person name="Sharpe A.G."/>
            <person name="Cannon S."/>
            <person name="Baek J."/>
            <person name="Rosen B.D."/>
            <person name="Tar'an B."/>
            <person name="Millan T."/>
            <person name="Zhang X."/>
            <person name="Ramsay L.D."/>
            <person name="Iwata A."/>
            <person name="Wang Y."/>
            <person name="Nelson W."/>
            <person name="Farmer A.D."/>
            <person name="Gaur P.M."/>
            <person name="Soderlund C."/>
            <person name="Penmetsa R.V."/>
            <person name="Xu C."/>
            <person name="Bharti A.K."/>
            <person name="He W."/>
            <person name="Winter P."/>
            <person name="Zhao S."/>
            <person name="Hane J.K."/>
            <person name="Carrasquilla-Garcia N."/>
            <person name="Condie J.A."/>
            <person name="Upadhyaya H.D."/>
            <person name="Luo M.C."/>
            <person name="Thudi M."/>
            <person name="Gowda C.L."/>
            <person name="Singh N.P."/>
            <person name="Lichtenzveig J."/>
            <person name="Gali K.K."/>
            <person name="Rubio J."/>
            <person name="Nadarajan N."/>
            <person name="Dolezel J."/>
            <person name="Bansal K.C."/>
            <person name="Xu X."/>
            <person name="Edwards D."/>
            <person name="Zhang G."/>
            <person name="Kahl G."/>
            <person name="Gil J."/>
            <person name="Singh K.B."/>
            <person name="Datta S.K."/>
            <person name="Jackson S.A."/>
            <person name="Wang J."/>
            <person name="Cook D.R."/>
        </authorList>
    </citation>
    <scope>NUCLEOTIDE SEQUENCE [LARGE SCALE GENOMIC DNA]</scope>
    <source>
        <strain evidence="6">cv. CDC Frontier</strain>
    </source>
</reference>
<keyword evidence="2" id="KW-0805">Transcription regulation</keyword>
<dbReference type="Proteomes" id="UP000087171">
    <property type="component" value="Chromosome Ca4"/>
</dbReference>
<evidence type="ECO:0000256" key="1">
    <source>
        <dbReference type="ARBA" id="ARBA00009053"/>
    </source>
</evidence>
<dbReference type="AlphaFoldDB" id="A0A1S2Y2P9"/>
<evidence type="ECO:0000256" key="3">
    <source>
        <dbReference type="ARBA" id="ARBA00023163"/>
    </source>
</evidence>
<feature type="region of interest" description="Disordered" evidence="4">
    <location>
        <begin position="1"/>
        <end position="32"/>
    </location>
</feature>
<protein>
    <submittedName>
        <fullName evidence="7">Nuclear transcription factor Y subunit B-3-like</fullName>
    </submittedName>
</protein>
<gene>
    <name evidence="7" type="primary">LOC101491567</name>
</gene>
<dbReference type="SUPFAM" id="SSF47113">
    <property type="entry name" value="Histone-fold"/>
    <property type="match status" value="1"/>
</dbReference>